<gene>
    <name evidence="1" type="ORF">C2845_PM17G03470</name>
</gene>
<reference evidence="2" key="1">
    <citation type="journal article" date="2019" name="Nat. Commun.">
        <title>The genome of broomcorn millet.</title>
        <authorList>
            <person name="Zou C."/>
            <person name="Miki D."/>
            <person name="Li D."/>
            <person name="Tang Q."/>
            <person name="Xiao L."/>
            <person name="Rajput S."/>
            <person name="Deng P."/>
            <person name="Jia W."/>
            <person name="Huang R."/>
            <person name="Zhang M."/>
            <person name="Sun Y."/>
            <person name="Hu J."/>
            <person name="Fu X."/>
            <person name="Schnable P.S."/>
            <person name="Li F."/>
            <person name="Zhang H."/>
            <person name="Feng B."/>
            <person name="Zhu X."/>
            <person name="Liu R."/>
            <person name="Schnable J.C."/>
            <person name="Zhu J.-K."/>
            <person name="Zhang H."/>
        </authorList>
    </citation>
    <scope>NUCLEOTIDE SEQUENCE [LARGE SCALE GENOMIC DNA]</scope>
</reference>
<sequence>MPDPVAPKFPGLMVKSTSIRRSTTIQSVPRDMIQRVIARFWDTKFKGTRYRMISRILPITLDDEDTLRDIPLTPRNGSEEDHDVIRTTGAYLYRTDYQLMDVKWENHQLHEELATCTR</sequence>
<name>A0A3L6Q0S9_PANMI</name>
<organism evidence="1 2">
    <name type="scientific">Panicum miliaceum</name>
    <name type="common">Proso millet</name>
    <name type="synonym">Broomcorn millet</name>
    <dbReference type="NCBI Taxonomy" id="4540"/>
    <lineage>
        <taxon>Eukaryota</taxon>
        <taxon>Viridiplantae</taxon>
        <taxon>Streptophyta</taxon>
        <taxon>Embryophyta</taxon>
        <taxon>Tracheophyta</taxon>
        <taxon>Spermatophyta</taxon>
        <taxon>Magnoliopsida</taxon>
        <taxon>Liliopsida</taxon>
        <taxon>Poales</taxon>
        <taxon>Poaceae</taxon>
        <taxon>PACMAD clade</taxon>
        <taxon>Panicoideae</taxon>
        <taxon>Panicodae</taxon>
        <taxon>Paniceae</taxon>
        <taxon>Panicinae</taxon>
        <taxon>Panicum</taxon>
        <taxon>Panicum sect. Panicum</taxon>
    </lineage>
</organism>
<evidence type="ECO:0000313" key="1">
    <source>
        <dbReference type="EMBL" id="RLM69592.1"/>
    </source>
</evidence>
<evidence type="ECO:0000313" key="2">
    <source>
        <dbReference type="Proteomes" id="UP000275267"/>
    </source>
</evidence>
<proteinExistence type="predicted"/>
<keyword evidence="2" id="KW-1185">Reference proteome</keyword>
<protein>
    <submittedName>
        <fullName evidence="1">Uncharacterized protein</fullName>
    </submittedName>
</protein>
<comment type="caution">
    <text evidence="1">The sequence shown here is derived from an EMBL/GenBank/DDBJ whole genome shotgun (WGS) entry which is preliminary data.</text>
</comment>
<dbReference type="EMBL" id="PQIB02000014">
    <property type="protein sequence ID" value="RLM69592.1"/>
    <property type="molecule type" value="Genomic_DNA"/>
</dbReference>
<accession>A0A3L6Q0S9</accession>
<dbReference type="Proteomes" id="UP000275267">
    <property type="component" value="Unassembled WGS sequence"/>
</dbReference>
<dbReference type="AlphaFoldDB" id="A0A3L6Q0S9"/>